<dbReference type="AlphaFoldDB" id="A0AAW0GZR8"/>
<keyword evidence="6" id="KW-0472">Membrane</keyword>
<dbReference type="Gene3D" id="3.20.20.370">
    <property type="entry name" value="Glycoside hydrolase/deacetylase"/>
    <property type="match status" value="1"/>
</dbReference>
<evidence type="ECO:0000256" key="9">
    <source>
        <dbReference type="ARBA" id="ARBA00023288"/>
    </source>
</evidence>
<evidence type="ECO:0000256" key="3">
    <source>
        <dbReference type="ARBA" id="ARBA00022475"/>
    </source>
</evidence>
<evidence type="ECO:0000256" key="10">
    <source>
        <dbReference type="ARBA" id="ARBA00023316"/>
    </source>
</evidence>
<dbReference type="GO" id="GO:0009272">
    <property type="term" value="P:fungal-type cell wall biogenesis"/>
    <property type="evidence" value="ECO:0007669"/>
    <property type="project" value="UniProtKB-ARBA"/>
</dbReference>
<evidence type="ECO:0000256" key="7">
    <source>
        <dbReference type="ARBA" id="ARBA00023277"/>
    </source>
</evidence>
<dbReference type="InterPro" id="IPR011330">
    <property type="entry name" value="Glyco_hydro/deAcase_b/a-brl"/>
</dbReference>
<proteinExistence type="predicted"/>
<comment type="catalytic activity">
    <reaction evidence="13">
        <text>[(1-&gt;4)-N-acetyl-beta-D-glucosaminyl](n) + n H2O = chitosan + n acetate</text>
        <dbReference type="Rhea" id="RHEA:10464"/>
        <dbReference type="Rhea" id="RHEA-COMP:9593"/>
        <dbReference type="Rhea" id="RHEA-COMP:9597"/>
        <dbReference type="ChEBI" id="CHEBI:15377"/>
        <dbReference type="ChEBI" id="CHEBI:17029"/>
        <dbReference type="ChEBI" id="CHEBI:30089"/>
        <dbReference type="ChEBI" id="CHEBI:57704"/>
        <dbReference type="EC" id="3.5.1.41"/>
    </reaction>
    <physiologicalReaction direction="left-to-right" evidence="13">
        <dbReference type="Rhea" id="RHEA:10465"/>
    </physiologicalReaction>
</comment>
<dbReference type="Pfam" id="PF01522">
    <property type="entry name" value="Polysacc_deac_1"/>
    <property type="match status" value="1"/>
</dbReference>
<sequence length="449" mass="47970">MASPFARLLALAVLFTSVYSATIAHKQHDDHDHAPLNRRLPSTWYQADDHPVHQLFKRGPSTDGAVYAQVGSSTWAAAYPRSTPDPTQLPQAWVDALNDAVSSGKIPSFGPSKATGGNPMYPGADPSSDTICSTTYKCRKNPDNIYDAPDGLLGVSFDDGPLPTSDKLYDFLKANNQPATHFFIGVNILNNPNEFNRAFSELQNDIAVHTWTHPYMTTLDNLGVLGQLGWTMEIIHNSTGGRLPKYWRPPFGDSDNRVNAIASEVFGLTTVIWNQDTEDWSLTSGGTTPQKVNASMTQWLTGPKSPGLIILEHELSDQSVQAFIDAYPVMKQNGWNTVSVGQIDGESAYVNSPSSTGNVTPMGIVLSSHNGTDPDASSSQSPSGSSSAATPSSSGSSRSSTTSSSSVSPSSTGAIQNNAALSMARPASWQLVSLLASCPLMMLSTLVMI</sequence>
<keyword evidence="9" id="KW-0449">Lipoprotein</keyword>
<dbReference type="GO" id="GO:0071555">
    <property type="term" value="P:cell wall organization"/>
    <property type="evidence" value="ECO:0007669"/>
    <property type="project" value="UniProtKB-KW"/>
</dbReference>
<keyword evidence="3" id="KW-1003">Cell membrane</keyword>
<dbReference type="EC" id="3.5.1.41" evidence="12"/>
<comment type="subcellular location">
    <subcellularLocation>
        <location evidence="2">Cell membrane</location>
        <topology evidence="2">Lipid-anchor</topology>
        <topology evidence="2">GPI-anchor</topology>
    </subcellularLocation>
</comment>
<keyword evidence="4" id="KW-0336">GPI-anchor</keyword>
<dbReference type="InterPro" id="IPR002509">
    <property type="entry name" value="NODB_dom"/>
</dbReference>
<evidence type="ECO:0000313" key="17">
    <source>
        <dbReference type="EMBL" id="KAK7695815.1"/>
    </source>
</evidence>
<dbReference type="Proteomes" id="UP001385951">
    <property type="component" value="Unassembled WGS sequence"/>
</dbReference>
<feature type="chain" id="PRO_5043765785" description="chitin deacetylase" evidence="15">
    <location>
        <begin position="21"/>
        <end position="449"/>
    </location>
</feature>
<keyword evidence="15" id="KW-0732">Signal</keyword>
<name>A0AAW0GZR8_9APHY</name>
<feature type="region of interest" description="Disordered" evidence="14">
    <location>
        <begin position="351"/>
        <end position="412"/>
    </location>
</feature>
<evidence type="ECO:0000256" key="4">
    <source>
        <dbReference type="ARBA" id="ARBA00022622"/>
    </source>
</evidence>
<dbReference type="PANTHER" id="PTHR10587">
    <property type="entry name" value="GLYCOSYL TRANSFERASE-RELATED"/>
    <property type="match status" value="1"/>
</dbReference>
<evidence type="ECO:0000256" key="5">
    <source>
        <dbReference type="ARBA" id="ARBA00023024"/>
    </source>
</evidence>
<evidence type="ECO:0000256" key="8">
    <source>
        <dbReference type="ARBA" id="ARBA00023285"/>
    </source>
</evidence>
<organism evidence="17 18">
    <name type="scientific">Cerrena zonata</name>
    <dbReference type="NCBI Taxonomy" id="2478898"/>
    <lineage>
        <taxon>Eukaryota</taxon>
        <taxon>Fungi</taxon>
        <taxon>Dikarya</taxon>
        <taxon>Basidiomycota</taxon>
        <taxon>Agaricomycotina</taxon>
        <taxon>Agaricomycetes</taxon>
        <taxon>Polyporales</taxon>
        <taxon>Cerrenaceae</taxon>
        <taxon>Cerrena</taxon>
    </lineage>
</organism>
<dbReference type="EMBL" id="JASBNA010000001">
    <property type="protein sequence ID" value="KAK7695815.1"/>
    <property type="molecule type" value="Genomic_DNA"/>
</dbReference>
<evidence type="ECO:0000256" key="1">
    <source>
        <dbReference type="ARBA" id="ARBA00001941"/>
    </source>
</evidence>
<accession>A0AAW0GZR8</accession>
<keyword evidence="18" id="KW-1185">Reference proteome</keyword>
<evidence type="ECO:0000313" key="18">
    <source>
        <dbReference type="Proteomes" id="UP001385951"/>
    </source>
</evidence>
<feature type="domain" description="NodB homology" evidence="16">
    <location>
        <begin position="151"/>
        <end position="338"/>
    </location>
</feature>
<dbReference type="InterPro" id="IPR050248">
    <property type="entry name" value="Polysacc_deacetylase_ArnD"/>
</dbReference>
<dbReference type="GO" id="GO:0098552">
    <property type="term" value="C:side of membrane"/>
    <property type="evidence" value="ECO:0007669"/>
    <property type="project" value="UniProtKB-KW"/>
</dbReference>
<evidence type="ECO:0000256" key="15">
    <source>
        <dbReference type="SAM" id="SignalP"/>
    </source>
</evidence>
<dbReference type="SUPFAM" id="SSF88713">
    <property type="entry name" value="Glycoside hydrolase/deacetylase"/>
    <property type="match status" value="1"/>
</dbReference>
<dbReference type="PANTHER" id="PTHR10587:SF135">
    <property type="entry name" value="CHITIN DEACETYLASE 3"/>
    <property type="match status" value="1"/>
</dbReference>
<evidence type="ECO:0000259" key="16">
    <source>
        <dbReference type="PROSITE" id="PS51677"/>
    </source>
</evidence>
<gene>
    <name evidence="17" type="ORF">QCA50_000453</name>
</gene>
<keyword evidence="11" id="KW-0624">Polysaccharide degradation</keyword>
<evidence type="ECO:0000256" key="13">
    <source>
        <dbReference type="ARBA" id="ARBA00048494"/>
    </source>
</evidence>
<keyword evidence="10" id="KW-0961">Cell wall biogenesis/degradation</keyword>
<keyword evidence="5" id="KW-0146">Chitin degradation</keyword>
<evidence type="ECO:0000256" key="11">
    <source>
        <dbReference type="ARBA" id="ARBA00023326"/>
    </source>
</evidence>
<evidence type="ECO:0000256" key="14">
    <source>
        <dbReference type="SAM" id="MobiDB-lite"/>
    </source>
</evidence>
<dbReference type="GO" id="GO:0006032">
    <property type="term" value="P:chitin catabolic process"/>
    <property type="evidence" value="ECO:0007669"/>
    <property type="project" value="UniProtKB-KW"/>
</dbReference>
<dbReference type="PROSITE" id="PS51677">
    <property type="entry name" value="NODB"/>
    <property type="match status" value="1"/>
</dbReference>
<comment type="caution">
    <text evidence="17">The sequence shown here is derived from an EMBL/GenBank/DDBJ whole genome shotgun (WGS) entry which is preliminary data.</text>
</comment>
<keyword evidence="7" id="KW-0119">Carbohydrate metabolism</keyword>
<dbReference type="GO" id="GO:0004099">
    <property type="term" value="F:chitin deacetylase activity"/>
    <property type="evidence" value="ECO:0007669"/>
    <property type="project" value="UniProtKB-EC"/>
</dbReference>
<dbReference type="GO" id="GO:0000272">
    <property type="term" value="P:polysaccharide catabolic process"/>
    <property type="evidence" value="ECO:0007669"/>
    <property type="project" value="UniProtKB-KW"/>
</dbReference>
<reference evidence="17 18" key="1">
    <citation type="submission" date="2022-09" db="EMBL/GenBank/DDBJ databases">
        <authorList>
            <person name="Palmer J.M."/>
        </authorList>
    </citation>
    <scope>NUCLEOTIDE SEQUENCE [LARGE SCALE GENOMIC DNA]</scope>
    <source>
        <strain evidence="17 18">DSM 7382</strain>
    </source>
</reference>
<feature type="compositionally biased region" description="Low complexity" evidence="14">
    <location>
        <begin position="376"/>
        <end position="412"/>
    </location>
</feature>
<evidence type="ECO:0000256" key="6">
    <source>
        <dbReference type="ARBA" id="ARBA00023136"/>
    </source>
</evidence>
<keyword evidence="4" id="KW-0325">Glycoprotein</keyword>
<feature type="signal peptide" evidence="15">
    <location>
        <begin position="1"/>
        <end position="20"/>
    </location>
</feature>
<comment type="cofactor">
    <cofactor evidence="1">
        <name>Co(2+)</name>
        <dbReference type="ChEBI" id="CHEBI:48828"/>
    </cofactor>
</comment>
<evidence type="ECO:0000256" key="12">
    <source>
        <dbReference type="ARBA" id="ARBA00024056"/>
    </source>
</evidence>
<evidence type="ECO:0000256" key="2">
    <source>
        <dbReference type="ARBA" id="ARBA00004609"/>
    </source>
</evidence>
<protein>
    <recommendedName>
        <fullName evidence="12">chitin deacetylase</fullName>
        <ecNumber evidence="12">3.5.1.41</ecNumber>
    </recommendedName>
</protein>
<keyword evidence="8" id="KW-0170">Cobalt</keyword>
<dbReference type="GO" id="GO:0005886">
    <property type="term" value="C:plasma membrane"/>
    <property type="evidence" value="ECO:0007669"/>
    <property type="project" value="UniProtKB-SubCell"/>
</dbReference>